<dbReference type="OrthoDB" id="6432556at2759"/>
<dbReference type="Proteomes" id="UP000887013">
    <property type="component" value="Unassembled WGS sequence"/>
</dbReference>
<reference evidence="1" key="1">
    <citation type="submission" date="2020-08" db="EMBL/GenBank/DDBJ databases">
        <title>Multicomponent nature underlies the extraordinary mechanical properties of spider dragline silk.</title>
        <authorList>
            <person name="Kono N."/>
            <person name="Nakamura H."/>
            <person name="Mori M."/>
            <person name="Yoshida Y."/>
            <person name="Ohtoshi R."/>
            <person name="Malay A.D."/>
            <person name="Moran D.A.P."/>
            <person name="Tomita M."/>
            <person name="Numata K."/>
            <person name="Arakawa K."/>
        </authorList>
    </citation>
    <scope>NUCLEOTIDE SEQUENCE</scope>
</reference>
<keyword evidence="2" id="KW-1185">Reference proteome</keyword>
<organism evidence="1 2">
    <name type="scientific">Nephila pilipes</name>
    <name type="common">Giant wood spider</name>
    <name type="synonym">Nephila maculata</name>
    <dbReference type="NCBI Taxonomy" id="299642"/>
    <lineage>
        <taxon>Eukaryota</taxon>
        <taxon>Metazoa</taxon>
        <taxon>Ecdysozoa</taxon>
        <taxon>Arthropoda</taxon>
        <taxon>Chelicerata</taxon>
        <taxon>Arachnida</taxon>
        <taxon>Araneae</taxon>
        <taxon>Araneomorphae</taxon>
        <taxon>Entelegynae</taxon>
        <taxon>Araneoidea</taxon>
        <taxon>Nephilidae</taxon>
        <taxon>Nephila</taxon>
    </lineage>
</organism>
<keyword evidence="1" id="KW-0548">Nucleotidyltransferase</keyword>
<keyword evidence="1" id="KW-0695">RNA-directed DNA polymerase</keyword>
<accession>A0A8X6QRM6</accession>
<sequence length="101" mass="12062">MERVIHRRLMDWLTKNYEFHFNQTAYRTHHSIVDQFFYLCQTSIDGLKMKPHRKTMTVFLDLSAVFDRVGRLKLVHICYNTGIKGNALIWINDFLRDGNSL</sequence>
<protein>
    <submittedName>
        <fullName evidence="1">Reverse transcriptase domain-containing protein</fullName>
    </submittedName>
</protein>
<comment type="caution">
    <text evidence="1">The sequence shown here is derived from an EMBL/GenBank/DDBJ whole genome shotgun (WGS) entry which is preliminary data.</text>
</comment>
<evidence type="ECO:0000313" key="1">
    <source>
        <dbReference type="EMBL" id="GFU32964.1"/>
    </source>
</evidence>
<dbReference type="AlphaFoldDB" id="A0A8X6QRM6"/>
<evidence type="ECO:0000313" key="2">
    <source>
        <dbReference type="Proteomes" id="UP000887013"/>
    </source>
</evidence>
<keyword evidence="1" id="KW-0808">Transferase</keyword>
<proteinExistence type="predicted"/>
<gene>
    <name evidence="1" type="primary">DDZ39_07810</name>
    <name evidence="1" type="ORF">NPIL_487151</name>
</gene>
<dbReference type="GO" id="GO:0003964">
    <property type="term" value="F:RNA-directed DNA polymerase activity"/>
    <property type="evidence" value="ECO:0007669"/>
    <property type="project" value="UniProtKB-KW"/>
</dbReference>
<name>A0A8X6QRM6_NEPPI</name>
<dbReference type="EMBL" id="BMAW01083272">
    <property type="protein sequence ID" value="GFU32964.1"/>
    <property type="molecule type" value="Genomic_DNA"/>
</dbReference>